<protein>
    <submittedName>
        <fullName evidence="2">RidA family protein</fullName>
    </submittedName>
</protein>
<proteinExistence type="predicted"/>
<dbReference type="EMBL" id="SNVJ01000006">
    <property type="protein sequence ID" value="MXP63451.1"/>
    <property type="molecule type" value="Genomic_DNA"/>
</dbReference>
<dbReference type="Pfam" id="PF01042">
    <property type="entry name" value="Ribonuc_L-PSP"/>
    <property type="match status" value="1"/>
</dbReference>
<organism evidence="2 3">
    <name type="scientific">Teichococcus coralli</name>
    <dbReference type="NCBI Taxonomy" id="2545983"/>
    <lineage>
        <taxon>Bacteria</taxon>
        <taxon>Pseudomonadati</taxon>
        <taxon>Pseudomonadota</taxon>
        <taxon>Alphaproteobacteria</taxon>
        <taxon>Acetobacterales</taxon>
        <taxon>Roseomonadaceae</taxon>
        <taxon>Roseomonas</taxon>
    </lineage>
</organism>
<keyword evidence="3" id="KW-1185">Reference proteome</keyword>
<evidence type="ECO:0000256" key="1">
    <source>
        <dbReference type="SAM" id="MobiDB-lite"/>
    </source>
</evidence>
<feature type="region of interest" description="Disordered" evidence="1">
    <location>
        <begin position="1"/>
        <end position="20"/>
    </location>
</feature>
<evidence type="ECO:0000313" key="3">
    <source>
        <dbReference type="Proteomes" id="UP000460715"/>
    </source>
</evidence>
<dbReference type="InterPro" id="IPR035709">
    <property type="entry name" value="YoaB-like"/>
</dbReference>
<gene>
    <name evidence="2" type="ORF">E0493_08825</name>
</gene>
<dbReference type="Gene3D" id="3.30.1330.40">
    <property type="entry name" value="RutC-like"/>
    <property type="match status" value="1"/>
</dbReference>
<accession>A0A845B8F0</accession>
<dbReference type="PANTHER" id="PTHR47328">
    <property type="match status" value="1"/>
</dbReference>
<dbReference type="PANTHER" id="PTHR47328:SF1">
    <property type="entry name" value="RUTC FAMILY PROTEIN YOAB"/>
    <property type="match status" value="1"/>
</dbReference>
<dbReference type="InterPro" id="IPR035959">
    <property type="entry name" value="RutC-like_sf"/>
</dbReference>
<dbReference type="AlphaFoldDB" id="A0A845B8F0"/>
<reference evidence="2 3" key="1">
    <citation type="submission" date="2019-03" db="EMBL/GenBank/DDBJ databases">
        <title>Roseomonas sp. a novel Roseomonas species isolated from Sea whip Gorgonian.</title>
        <authorList>
            <person name="Li F."/>
            <person name="Pan X."/>
            <person name="Huang S."/>
            <person name="Li Z."/>
            <person name="Meng B."/>
        </authorList>
    </citation>
    <scope>NUCLEOTIDE SEQUENCE [LARGE SCALE GENOMIC DNA]</scope>
    <source>
        <strain evidence="2 3">M0104</strain>
    </source>
</reference>
<dbReference type="CDD" id="cd06150">
    <property type="entry name" value="YjgF_YER057c_UK114_like_2"/>
    <property type="match status" value="1"/>
</dbReference>
<evidence type="ECO:0000313" key="2">
    <source>
        <dbReference type="EMBL" id="MXP63451.1"/>
    </source>
</evidence>
<comment type="caution">
    <text evidence="2">The sequence shown here is derived from an EMBL/GenBank/DDBJ whole genome shotgun (WGS) entry which is preliminary data.</text>
</comment>
<dbReference type="SUPFAM" id="SSF55298">
    <property type="entry name" value="YjgF-like"/>
    <property type="match status" value="1"/>
</dbReference>
<dbReference type="Proteomes" id="UP000460715">
    <property type="component" value="Unassembled WGS sequence"/>
</dbReference>
<name>A0A845B8F0_9PROT</name>
<dbReference type="InterPro" id="IPR006175">
    <property type="entry name" value="YjgF/YER057c/UK114"/>
</dbReference>
<sequence>MAVFSPPSHEGTPVTEPSSRIRRLAEEQRLCGATVAGGFIFLAGQVADDATLDAEGQTSDILAQIDALLADAGTDKRALLQVQIVLADIADAAAMNRAWDRWLDRAHKPARMTIQGKLVDPQWRVEITGIALAPG</sequence>
<dbReference type="OrthoDB" id="9803101at2"/>